<dbReference type="Gene3D" id="3.40.225.10">
    <property type="entry name" value="Class II aldolase/adducin N-terminal domain"/>
    <property type="match status" value="1"/>
</dbReference>
<dbReference type="EMBL" id="BARU01019319">
    <property type="protein sequence ID" value="GAH51294.1"/>
    <property type="molecule type" value="Genomic_DNA"/>
</dbReference>
<feature type="non-terminal residue" evidence="1">
    <location>
        <position position="55"/>
    </location>
</feature>
<proteinExistence type="predicted"/>
<organism evidence="1">
    <name type="scientific">marine sediment metagenome</name>
    <dbReference type="NCBI Taxonomy" id="412755"/>
    <lineage>
        <taxon>unclassified sequences</taxon>
        <taxon>metagenomes</taxon>
        <taxon>ecological metagenomes</taxon>
    </lineage>
</organism>
<name>X1HBR0_9ZZZZ</name>
<gene>
    <name evidence="1" type="ORF">S03H2_31823</name>
</gene>
<dbReference type="AlphaFoldDB" id="X1HBR0"/>
<evidence type="ECO:0000313" key="1">
    <source>
        <dbReference type="EMBL" id="GAH51294.1"/>
    </source>
</evidence>
<dbReference type="InterPro" id="IPR036409">
    <property type="entry name" value="Aldolase_II/adducin_N_sf"/>
</dbReference>
<accession>X1HBR0</accession>
<protein>
    <submittedName>
        <fullName evidence="1">Uncharacterized protein</fullName>
    </submittedName>
</protein>
<sequence>MKTKDGKHMYIKASGTALKDMNEQNGWRRLQLGSVLSIIKDKSIAQLDICARETE</sequence>
<comment type="caution">
    <text evidence="1">The sequence shown here is derived from an EMBL/GenBank/DDBJ whole genome shotgun (WGS) entry which is preliminary data.</text>
</comment>
<reference evidence="1" key="1">
    <citation type="journal article" date="2014" name="Front. Microbiol.">
        <title>High frequency of phylogenetically diverse reductive dehalogenase-homologous genes in deep subseafloor sedimentary metagenomes.</title>
        <authorList>
            <person name="Kawai M."/>
            <person name="Futagami T."/>
            <person name="Toyoda A."/>
            <person name="Takaki Y."/>
            <person name="Nishi S."/>
            <person name="Hori S."/>
            <person name="Arai W."/>
            <person name="Tsubouchi T."/>
            <person name="Morono Y."/>
            <person name="Uchiyama I."/>
            <person name="Ito T."/>
            <person name="Fujiyama A."/>
            <person name="Inagaki F."/>
            <person name="Takami H."/>
        </authorList>
    </citation>
    <scope>NUCLEOTIDE SEQUENCE</scope>
    <source>
        <strain evidence="1">Expedition CK06-06</strain>
    </source>
</reference>